<name>A0A8H4UE15_9HYPO</name>
<dbReference type="GO" id="GO:0005634">
    <property type="term" value="C:nucleus"/>
    <property type="evidence" value="ECO:0007669"/>
    <property type="project" value="UniProtKB-SubCell"/>
</dbReference>
<keyword evidence="3" id="KW-0805">Transcription regulation</keyword>
<feature type="domain" description="Xylanolytic transcriptional activator regulatory" evidence="7">
    <location>
        <begin position="168"/>
        <end position="330"/>
    </location>
</feature>
<dbReference type="CDD" id="cd12148">
    <property type="entry name" value="fungal_TF_MHR"/>
    <property type="match status" value="1"/>
</dbReference>
<comment type="caution">
    <text evidence="8">The sequence shown here is derived from an EMBL/GenBank/DDBJ whole genome shotgun (WGS) entry which is preliminary data.</text>
</comment>
<evidence type="ECO:0000256" key="3">
    <source>
        <dbReference type="ARBA" id="ARBA00023015"/>
    </source>
</evidence>
<evidence type="ECO:0000256" key="5">
    <source>
        <dbReference type="ARBA" id="ARBA00023242"/>
    </source>
</evidence>
<keyword evidence="9" id="KW-1185">Reference proteome</keyword>
<feature type="region of interest" description="Disordered" evidence="6">
    <location>
        <begin position="110"/>
        <end position="144"/>
    </location>
</feature>
<accession>A0A8H4UE15</accession>
<comment type="subcellular location">
    <subcellularLocation>
        <location evidence="1">Nucleus</location>
    </subcellularLocation>
</comment>
<dbReference type="PANTHER" id="PTHR47338:SF23">
    <property type="entry name" value="ZN(II)2CYS6 TRANSCRIPTION FACTOR (EUROFUNG)"/>
    <property type="match status" value="1"/>
</dbReference>
<dbReference type="GO" id="GO:0008270">
    <property type="term" value="F:zinc ion binding"/>
    <property type="evidence" value="ECO:0007669"/>
    <property type="project" value="InterPro"/>
</dbReference>
<keyword evidence="4" id="KW-0804">Transcription</keyword>
<evidence type="ECO:0000256" key="4">
    <source>
        <dbReference type="ARBA" id="ARBA00023163"/>
    </source>
</evidence>
<reference evidence="8" key="2">
    <citation type="submission" date="2020-05" db="EMBL/GenBank/DDBJ databases">
        <authorList>
            <person name="Kim H.-S."/>
            <person name="Proctor R.H."/>
            <person name="Brown D.W."/>
        </authorList>
    </citation>
    <scope>NUCLEOTIDE SEQUENCE</scope>
    <source>
        <strain evidence="8">NRRL 22465</strain>
    </source>
</reference>
<dbReference type="PANTHER" id="PTHR47338">
    <property type="entry name" value="ZN(II)2CYS6 TRANSCRIPTION FACTOR (EUROFUNG)-RELATED"/>
    <property type="match status" value="1"/>
</dbReference>
<keyword evidence="2" id="KW-0479">Metal-binding</keyword>
<dbReference type="EMBL" id="JABEYC010000728">
    <property type="protein sequence ID" value="KAF4974596.1"/>
    <property type="molecule type" value="Genomic_DNA"/>
</dbReference>
<dbReference type="Pfam" id="PF04082">
    <property type="entry name" value="Fungal_trans"/>
    <property type="match status" value="1"/>
</dbReference>
<gene>
    <name evidence="8" type="ORF">FZEAL_8523</name>
</gene>
<dbReference type="Proteomes" id="UP000635477">
    <property type="component" value="Unassembled WGS sequence"/>
</dbReference>
<feature type="region of interest" description="Disordered" evidence="6">
    <location>
        <begin position="375"/>
        <end position="394"/>
    </location>
</feature>
<evidence type="ECO:0000313" key="9">
    <source>
        <dbReference type="Proteomes" id="UP000635477"/>
    </source>
</evidence>
<dbReference type="OrthoDB" id="4456959at2759"/>
<dbReference type="GO" id="GO:0000981">
    <property type="term" value="F:DNA-binding transcription factor activity, RNA polymerase II-specific"/>
    <property type="evidence" value="ECO:0007669"/>
    <property type="project" value="InterPro"/>
</dbReference>
<dbReference type="GO" id="GO:0003677">
    <property type="term" value="F:DNA binding"/>
    <property type="evidence" value="ECO:0007669"/>
    <property type="project" value="InterPro"/>
</dbReference>
<feature type="compositionally biased region" description="Basic and acidic residues" evidence="6">
    <location>
        <begin position="119"/>
        <end position="128"/>
    </location>
</feature>
<sequence length="730" mass="81306">MLPPSPSSPHAADAGNGSSSARDRSPRAPTASVSVSGRGTTQVFWLTLIETDCVYQGRRKKVERTLYGQTPGDDGDDAVLDTEPCTRRVDVPSPLETVLSTLARELQSLNQNITSPHQRRQEQDDTASRPRKRPRSETLLQDGIDHELENQDFSARDISLDEVLDELLDVYFSHLQPWIPMIREGSFRNKIQRDGAQSQKVILWAMAVAALRFVERDGELLPADYTETTTSRLRRLVLLTAMDGLGVENLQALIIIAFVDIGDGNMDKAWPIIGSLTRTVEYMELSVEAEDRQRRPAVWPSPASTSPPLEWVEEEERRRIFWNIFILDRLPICGGKWYDNEHMVTPYFGIWDRSRAKIGNSIAYLPGHYPSPSHSIGSETADPGLSGVSSRGRRGPASHVDMSMVGAFAYYVESIESLSQITTYFLQTDIDFNNRQDVSSWLTRFKELDLRLVHWKMYLPQQWKDSGVSRETMPGVMDPNMTVANATHNISLILLHERIAYPDAELSGVRLPSLWSADTCYSAAVETANITTKYLEGSQLPVSPQLGICAFVSGRILLVHWRHYKTSLADEFRVLVDNLKEMSSRWANRRMAKQPCFFLQLASRLDNVYHESQQMLAGGSVATGSLRGLPGGSTGSKLCPRGLEDAQSAFRVPEMPVVSAPGGSIMPGQGVGEQGNGPWLTSDAMALQTNAGDDLSAISQILMDNDFMEMDRIISFEDMMSAGDLSRTML</sequence>
<evidence type="ECO:0000313" key="8">
    <source>
        <dbReference type="EMBL" id="KAF4974596.1"/>
    </source>
</evidence>
<dbReference type="GO" id="GO:0006351">
    <property type="term" value="P:DNA-templated transcription"/>
    <property type="evidence" value="ECO:0007669"/>
    <property type="project" value="InterPro"/>
</dbReference>
<protein>
    <recommendedName>
        <fullName evidence="7">Xylanolytic transcriptional activator regulatory domain-containing protein</fullName>
    </recommendedName>
</protein>
<feature type="region of interest" description="Disordered" evidence="6">
    <location>
        <begin position="1"/>
        <end position="36"/>
    </location>
</feature>
<organism evidence="8 9">
    <name type="scientific">Fusarium zealandicum</name>
    <dbReference type="NCBI Taxonomy" id="1053134"/>
    <lineage>
        <taxon>Eukaryota</taxon>
        <taxon>Fungi</taxon>
        <taxon>Dikarya</taxon>
        <taxon>Ascomycota</taxon>
        <taxon>Pezizomycotina</taxon>
        <taxon>Sordariomycetes</taxon>
        <taxon>Hypocreomycetidae</taxon>
        <taxon>Hypocreales</taxon>
        <taxon>Nectriaceae</taxon>
        <taxon>Fusarium</taxon>
        <taxon>Fusarium staphyleae species complex</taxon>
    </lineage>
</organism>
<evidence type="ECO:0000256" key="1">
    <source>
        <dbReference type="ARBA" id="ARBA00004123"/>
    </source>
</evidence>
<proteinExistence type="predicted"/>
<keyword evidence="5" id="KW-0539">Nucleus</keyword>
<dbReference type="AlphaFoldDB" id="A0A8H4UE15"/>
<evidence type="ECO:0000259" key="7">
    <source>
        <dbReference type="Pfam" id="PF04082"/>
    </source>
</evidence>
<reference evidence="8" key="1">
    <citation type="journal article" date="2020" name="BMC Genomics">
        <title>Correction to: Identification and distribution of gene clusters required for synthesis of sphingolipid metabolism inhibitors in diverse species of the filamentous fungus Fusarium.</title>
        <authorList>
            <person name="Kim H.S."/>
            <person name="Lohmar J.M."/>
            <person name="Busman M."/>
            <person name="Brown D.W."/>
            <person name="Naumann T.A."/>
            <person name="Divon H.H."/>
            <person name="Lysoe E."/>
            <person name="Uhlig S."/>
            <person name="Proctor R.H."/>
        </authorList>
    </citation>
    <scope>NUCLEOTIDE SEQUENCE</scope>
    <source>
        <strain evidence="8">NRRL 22465</strain>
    </source>
</reference>
<dbReference type="InterPro" id="IPR050815">
    <property type="entry name" value="TF_fung"/>
</dbReference>
<evidence type="ECO:0000256" key="6">
    <source>
        <dbReference type="SAM" id="MobiDB-lite"/>
    </source>
</evidence>
<dbReference type="InterPro" id="IPR007219">
    <property type="entry name" value="XnlR_reg_dom"/>
</dbReference>
<evidence type="ECO:0000256" key="2">
    <source>
        <dbReference type="ARBA" id="ARBA00022723"/>
    </source>
</evidence>